<accession>A0AAN9AQ70</accession>
<dbReference type="Proteomes" id="UP001374579">
    <property type="component" value="Unassembled WGS sequence"/>
</dbReference>
<dbReference type="EMBL" id="JBAMIC010000024">
    <property type="protein sequence ID" value="KAK7090981.1"/>
    <property type="molecule type" value="Genomic_DNA"/>
</dbReference>
<dbReference type="AlphaFoldDB" id="A0AAN9AQ70"/>
<feature type="domain" description="NAD(P)-binding" evidence="1">
    <location>
        <begin position="7"/>
        <end position="205"/>
    </location>
</feature>
<proteinExistence type="predicted"/>
<dbReference type="InterPro" id="IPR016040">
    <property type="entry name" value="NAD(P)-bd_dom"/>
</dbReference>
<keyword evidence="3" id="KW-1185">Reference proteome</keyword>
<dbReference type="Pfam" id="PF13460">
    <property type="entry name" value="NAD_binding_10"/>
    <property type="match status" value="1"/>
</dbReference>
<dbReference type="InterPro" id="IPR036291">
    <property type="entry name" value="NAD(P)-bd_dom_sf"/>
</dbReference>
<dbReference type="SUPFAM" id="SSF51735">
    <property type="entry name" value="NAD(P)-binding Rossmann-fold domains"/>
    <property type="match status" value="1"/>
</dbReference>
<evidence type="ECO:0000313" key="3">
    <source>
        <dbReference type="Proteomes" id="UP001374579"/>
    </source>
</evidence>
<reference evidence="2 3" key="1">
    <citation type="submission" date="2024-02" db="EMBL/GenBank/DDBJ databases">
        <title>Chromosome-scale genome assembly of the rough periwinkle Littorina saxatilis.</title>
        <authorList>
            <person name="De Jode A."/>
            <person name="Faria R."/>
            <person name="Formenti G."/>
            <person name="Sims Y."/>
            <person name="Smith T.P."/>
            <person name="Tracey A."/>
            <person name="Wood J.M.D."/>
            <person name="Zagrodzka Z.B."/>
            <person name="Johannesson K."/>
            <person name="Butlin R.K."/>
            <person name="Leder E.H."/>
        </authorList>
    </citation>
    <scope>NUCLEOTIDE SEQUENCE [LARGE SCALE GENOMIC DNA]</scope>
    <source>
        <strain evidence="2">Snail1</strain>
        <tissue evidence="2">Muscle</tissue>
    </source>
</reference>
<sequence length="219" mass="24081">MKIAVFGATGPTGQQVVIQALAKEGTEVRALVRDPDKMTSLVEPHEKLHIHKVDLTKPEEFATHLHGVDVVLSCLGGRAGIFNPCSVYTDTIVPIVTAMRQANVKRLICITSWGAKDEPGLPWVISWFLKPTFLRNVLANMGEMEDYLAEKCSDINYTVVKPPGLSKDPVSEKEILTREGQFVENAANSIARADLARFMIACLDTEDFNHKLVAVGVPK</sequence>
<comment type="caution">
    <text evidence="2">The sequence shown here is derived from an EMBL/GenBank/DDBJ whole genome shotgun (WGS) entry which is preliminary data.</text>
</comment>
<name>A0AAN9AQ70_9CAEN</name>
<dbReference type="GO" id="GO:0003824">
    <property type="term" value="F:catalytic activity"/>
    <property type="evidence" value="ECO:0007669"/>
    <property type="project" value="UniProtKB-ARBA"/>
</dbReference>
<dbReference type="PANTHER" id="PTHR15020:SF50">
    <property type="entry name" value="UPF0659 PROTEIN YMR090W"/>
    <property type="match status" value="1"/>
</dbReference>
<gene>
    <name evidence="2" type="ORF">V1264_010707</name>
</gene>
<organism evidence="2 3">
    <name type="scientific">Littorina saxatilis</name>
    <dbReference type="NCBI Taxonomy" id="31220"/>
    <lineage>
        <taxon>Eukaryota</taxon>
        <taxon>Metazoa</taxon>
        <taxon>Spiralia</taxon>
        <taxon>Lophotrochozoa</taxon>
        <taxon>Mollusca</taxon>
        <taxon>Gastropoda</taxon>
        <taxon>Caenogastropoda</taxon>
        <taxon>Littorinimorpha</taxon>
        <taxon>Littorinoidea</taxon>
        <taxon>Littorinidae</taxon>
        <taxon>Littorina</taxon>
    </lineage>
</organism>
<evidence type="ECO:0000259" key="1">
    <source>
        <dbReference type="Pfam" id="PF13460"/>
    </source>
</evidence>
<dbReference type="CDD" id="cd05244">
    <property type="entry name" value="BVR-B_like_SDR_a"/>
    <property type="match status" value="1"/>
</dbReference>
<dbReference type="PANTHER" id="PTHR15020">
    <property type="entry name" value="FLAVIN REDUCTASE-RELATED"/>
    <property type="match status" value="1"/>
</dbReference>
<evidence type="ECO:0000313" key="2">
    <source>
        <dbReference type="EMBL" id="KAK7090981.1"/>
    </source>
</evidence>
<protein>
    <recommendedName>
        <fullName evidence="1">NAD(P)-binding domain-containing protein</fullName>
    </recommendedName>
</protein>
<dbReference type="Gene3D" id="3.40.50.720">
    <property type="entry name" value="NAD(P)-binding Rossmann-like Domain"/>
    <property type="match status" value="1"/>
</dbReference>